<feature type="domain" description="Major facilitator superfamily (MFS) profile" evidence="5">
    <location>
        <begin position="8"/>
        <end position="398"/>
    </location>
</feature>
<dbReference type="EMBL" id="NVUS01000009">
    <property type="protein sequence ID" value="PCJ00938.1"/>
    <property type="molecule type" value="Genomic_DNA"/>
</dbReference>
<feature type="transmembrane region" description="Helical" evidence="4">
    <location>
        <begin position="372"/>
        <end position="390"/>
    </location>
</feature>
<comment type="caution">
    <text evidence="6">The sequence shown here is derived from an EMBL/GenBank/DDBJ whole genome shotgun (WGS) entry which is preliminary data.</text>
</comment>
<feature type="transmembrane region" description="Helical" evidence="4">
    <location>
        <begin position="336"/>
        <end position="360"/>
    </location>
</feature>
<sequence length="400" mass="42904">MGKNISSKWLIVGVGFMILGLVYTIRSTIGLMMPLWSEEFGWSRSMISSGGALCLIVMAMIAPFAGSAVDKYGPRPFVVGGLLAVAISAVLMATMQSAWMFFIAFSLLSGVGFGVVAMHVIVAAVSPLFDENKGLAVGIATAGSTAGQLLIIPIVAIFLVSFGWRETYIVYAVVCALVALLCWKLLAAPKAKNNIAAHQSNFWQDAKYLVKKPVFHAVFWSFTLCGFTSTGVVETHLMPYLAACGYPTLDGALSYGFLSGFNMIGMMLSGYLSDRMNKVLLLTIIYIMRGLSFIVLMFVVGDYAALALFTVAFGLFDYSTVPVTAGIIVEHLGQKMLGITMGILAAGHALGAAAGAYYGGYLFDLFARYEEMWIASIILAIVAGAISFAIKFMRPTPRMA</sequence>
<keyword evidence="3 4" id="KW-0472">Membrane</keyword>
<feature type="transmembrane region" description="Helical" evidence="4">
    <location>
        <begin position="101"/>
        <end position="125"/>
    </location>
</feature>
<dbReference type="InterPro" id="IPR011701">
    <property type="entry name" value="MFS"/>
</dbReference>
<evidence type="ECO:0000256" key="4">
    <source>
        <dbReference type="SAM" id="Phobius"/>
    </source>
</evidence>
<keyword evidence="2 4" id="KW-1133">Transmembrane helix</keyword>
<dbReference type="PROSITE" id="PS50850">
    <property type="entry name" value="MFS"/>
    <property type="match status" value="1"/>
</dbReference>
<evidence type="ECO:0000256" key="3">
    <source>
        <dbReference type="ARBA" id="ARBA00023136"/>
    </source>
</evidence>
<feature type="transmembrane region" description="Helical" evidence="4">
    <location>
        <begin position="46"/>
        <end position="65"/>
    </location>
</feature>
<reference key="1">
    <citation type="submission" date="2017-08" db="EMBL/GenBank/DDBJ databases">
        <title>A dynamic microbial community with high functional redundancy inhabits the cold, oxic subseafloor aquifer.</title>
        <authorList>
            <person name="Tully B.J."/>
            <person name="Wheat C.G."/>
            <person name="Glazer B.T."/>
            <person name="Huber J.A."/>
        </authorList>
    </citation>
    <scope>NUCLEOTIDE SEQUENCE [LARGE SCALE GENOMIC DNA]</scope>
</reference>
<feature type="transmembrane region" description="Helical" evidence="4">
    <location>
        <begin position="253"/>
        <end position="272"/>
    </location>
</feature>
<dbReference type="PANTHER" id="PTHR11360">
    <property type="entry name" value="MONOCARBOXYLATE TRANSPORTER"/>
    <property type="match status" value="1"/>
</dbReference>
<feature type="transmembrane region" description="Helical" evidence="4">
    <location>
        <begin position="279"/>
        <end position="300"/>
    </location>
</feature>
<gene>
    <name evidence="6" type="ORF">COB13_08210</name>
</gene>
<feature type="transmembrane region" description="Helical" evidence="4">
    <location>
        <begin position="214"/>
        <end position="233"/>
    </location>
</feature>
<dbReference type="GO" id="GO:0022857">
    <property type="term" value="F:transmembrane transporter activity"/>
    <property type="evidence" value="ECO:0007669"/>
    <property type="project" value="InterPro"/>
</dbReference>
<evidence type="ECO:0000259" key="5">
    <source>
        <dbReference type="PROSITE" id="PS50850"/>
    </source>
</evidence>
<dbReference type="AlphaFoldDB" id="A0A2A4Z317"/>
<evidence type="ECO:0000256" key="1">
    <source>
        <dbReference type="ARBA" id="ARBA00022692"/>
    </source>
</evidence>
<dbReference type="InterPro" id="IPR020846">
    <property type="entry name" value="MFS_dom"/>
</dbReference>
<dbReference type="InterPro" id="IPR036259">
    <property type="entry name" value="MFS_trans_sf"/>
</dbReference>
<keyword evidence="1 4" id="KW-0812">Transmembrane</keyword>
<feature type="transmembrane region" description="Helical" evidence="4">
    <location>
        <begin position="77"/>
        <end position="95"/>
    </location>
</feature>
<dbReference type="Gene3D" id="1.20.1250.20">
    <property type="entry name" value="MFS general substrate transporter like domains"/>
    <property type="match status" value="1"/>
</dbReference>
<reference evidence="6" key="2">
    <citation type="journal article" date="2018" name="ISME J.">
        <title>A dynamic microbial community with high functional redundancy inhabits the cold, oxic subseafloor aquifer.</title>
        <authorList>
            <person name="Tully B.J."/>
            <person name="Wheat C.G."/>
            <person name="Glazer B.T."/>
            <person name="Huber J.A."/>
        </authorList>
    </citation>
    <scope>NUCLEOTIDE SEQUENCE</scope>
    <source>
        <strain evidence="6">NORP83</strain>
    </source>
</reference>
<dbReference type="Pfam" id="PF07690">
    <property type="entry name" value="MFS_1"/>
    <property type="match status" value="1"/>
</dbReference>
<evidence type="ECO:0000313" key="6">
    <source>
        <dbReference type="EMBL" id="PCJ00938.1"/>
    </source>
</evidence>
<feature type="transmembrane region" description="Helical" evidence="4">
    <location>
        <begin position="137"/>
        <end position="162"/>
    </location>
</feature>
<protein>
    <submittedName>
        <fullName evidence="6">MFS transporter</fullName>
    </submittedName>
</protein>
<proteinExistence type="predicted"/>
<dbReference type="SUPFAM" id="SSF103473">
    <property type="entry name" value="MFS general substrate transporter"/>
    <property type="match status" value="1"/>
</dbReference>
<feature type="transmembrane region" description="Helical" evidence="4">
    <location>
        <begin position="306"/>
        <end position="329"/>
    </location>
</feature>
<evidence type="ECO:0000256" key="2">
    <source>
        <dbReference type="ARBA" id="ARBA00022989"/>
    </source>
</evidence>
<accession>A0A2A4Z317</accession>
<organism evidence="6">
    <name type="scientific">OCS116 cluster bacterium</name>
    <dbReference type="NCBI Taxonomy" id="2030921"/>
    <lineage>
        <taxon>Bacteria</taxon>
        <taxon>Pseudomonadati</taxon>
        <taxon>Pseudomonadota</taxon>
        <taxon>Alphaproteobacteria</taxon>
        <taxon>OCS116 cluster</taxon>
    </lineage>
</organism>
<feature type="transmembrane region" description="Helical" evidence="4">
    <location>
        <begin position="168"/>
        <end position="186"/>
    </location>
</feature>
<dbReference type="InterPro" id="IPR050327">
    <property type="entry name" value="Proton-linked_MCT"/>
</dbReference>
<feature type="transmembrane region" description="Helical" evidence="4">
    <location>
        <begin position="9"/>
        <end position="26"/>
    </location>
</feature>
<dbReference type="PANTHER" id="PTHR11360:SF284">
    <property type="entry name" value="EG:103B4.3 PROTEIN-RELATED"/>
    <property type="match status" value="1"/>
</dbReference>
<dbReference type="CDD" id="cd17355">
    <property type="entry name" value="MFS_YcxA_like"/>
    <property type="match status" value="1"/>
</dbReference>
<name>A0A2A4Z317_9PROT</name>